<gene>
    <name evidence="2" type="ORF">GXW78_24900</name>
</gene>
<dbReference type="RefSeq" id="WP_211871630.1">
    <property type="nucleotide sequence ID" value="NZ_JAAEDI010000036.1"/>
</dbReference>
<evidence type="ECO:0008006" key="4">
    <source>
        <dbReference type="Google" id="ProtNLM"/>
    </source>
</evidence>
<evidence type="ECO:0000313" key="3">
    <source>
        <dbReference type="Proteomes" id="UP000698752"/>
    </source>
</evidence>
<evidence type="ECO:0000313" key="2">
    <source>
        <dbReference type="EMBL" id="MBR0652917.1"/>
    </source>
</evidence>
<name>A0ABS5EQM4_9PROT</name>
<protein>
    <recommendedName>
        <fullName evidence="4">Glycosyl transferase family 2</fullName>
    </recommendedName>
</protein>
<accession>A0ABS5EQM4</accession>
<sequence>MTDLALATSIPPVMRRPGPGGEDAGPGWRAACAASWTAPGWRVLTVNPAAEIATLDLPAGIEPIPAEPGVAEAFGRPGTWVSDALAQALATGAPVVGIVNADIRLDLSAAQRAALVERARDRILACNRMEIDHPSQAEGPFYRYGYDLVLMPRHLAAAIDMRGFALGVPWWDYWILLDALMQGIPVEVVQCAAIRHLSHSAAWQRPAWLGALRGMMAHVVPRRAALSRLGMGSVAEAVVDLLAAVAAAPEESYPLDQLAETAGTRFGIEVVRLAERNAWTME</sequence>
<dbReference type="EMBL" id="JAAEDI010000036">
    <property type="protein sequence ID" value="MBR0652917.1"/>
    <property type="molecule type" value="Genomic_DNA"/>
</dbReference>
<proteinExistence type="predicted"/>
<keyword evidence="3" id="KW-1185">Reference proteome</keyword>
<reference evidence="3" key="1">
    <citation type="journal article" date="2021" name="Syst. Appl. Microbiol.">
        <title>Roseomonas hellenica sp. nov., isolated from roots of wild-growing Alkanna tinctoria.</title>
        <authorList>
            <person name="Rat A."/>
            <person name="Naranjo H.D."/>
            <person name="Lebbe L."/>
            <person name="Cnockaert M."/>
            <person name="Krigas N."/>
            <person name="Grigoriadou K."/>
            <person name="Maloupa E."/>
            <person name="Willems A."/>
        </authorList>
    </citation>
    <scope>NUCLEOTIDE SEQUENCE [LARGE SCALE GENOMIC DNA]</scope>
    <source>
        <strain evidence="3">LMG 31159</strain>
    </source>
</reference>
<organism evidence="2 3">
    <name type="scientific">Neoroseomonas terrae</name>
    <dbReference type="NCBI Taxonomy" id="424799"/>
    <lineage>
        <taxon>Bacteria</taxon>
        <taxon>Pseudomonadati</taxon>
        <taxon>Pseudomonadota</taxon>
        <taxon>Alphaproteobacteria</taxon>
        <taxon>Acetobacterales</taxon>
        <taxon>Acetobacteraceae</taxon>
        <taxon>Neoroseomonas</taxon>
    </lineage>
</organism>
<comment type="caution">
    <text evidence="2">The sequence shown here is derived from an EMBL/GenBank/DDBJ whole genome shotgun (WGS) entry which is preliminary data.</text>
</comment>
<evidence type="ECO:0000256" key="1">
    <source>
        <dbReference type="SAM" id="MobiDB-lite"/>
    </source>
</evidence>
<feature type="region of interest" description="Disordered" evidence="1">
    <location>
        <begin position="1"/>
        <end position="26"/>
    </location>
</feature>
<dbReference type="Proteomes" id="UP000698752">
    <property type="component" value="Unassembled WGS sequence"/>
</dbReference>